<sequence length="136" mass="14688">MAVARNKDVGSFIGEIGVTKAELANKKAAGTGMVKAASWSDFGTCGTKPAAGNKTAPGSEPGPKGERKAETAVAMITKETVPDSFIDRIKTRPSPKLPPLSQEEIELYSEFFPEEPEAIALELENITRWNYFVDLE</sequence>
<comment type="caution">
    <text evidence="2">The sequence shown here is derived from an EMBL/GenBank/DDBJ whole genome shotgun (WGS) entry which is preliminary data.</text>
</comment>
<evidence type="ECO:0000256" key="1">
    <source>
        <dbReference type="SAM" id="MobiDB-lite"/>
    </source>
</evidence>
<dbReference type="Proteomes" id="UP000604825">
    <property type="component" value="Unassembled WGS sequence"/>
</dbReference>
<keyword evidence="3" id="KW-1185">Reference proteome</keyword>
<dbReference type="EMBL" id="CAJGYO010000019">
    <property type="protein sequence ID" value="CAD6338404.1"/>
    <property type="molecule type" value="Genomic_DNA"/>
</dbReference>
<protein>
    <submittedName>
        <fullName evidence="2">Uncharacterized protein</fullName>
    </submittedName>
</protein>
<gene>
    <name evidence="2" type="ORF">NCGR_LOCUS62502</name>
</gene>
<feature type="region of interest" description="Disordered" evidence="1">
    <location>
        <begin position="45"/>
        <end position="69"/>
    </location>
</feature>
<proteinExistence type="predicted"/>
<evidence type="ECO:0000313" key="3">
    <source>
        <dbReference type="Proteomes" id="UP000604825"/>
    </source>
</evidence>
<name>A0A811S834_9POAL</name>
<evidence type="ECO:0000313" key="2">
    <source>
        <dbReference type="EMBL" id="CAD6338404.1"/>
    </source>
</evidence>
<reference evidence="2" key="1">
    <citation type="submission" date="2020-10" db="EMBL/GenBank/DDBJ databases">
        <authorList>
            <person name="Han B."/>
            <person name="Lu T."/>
            <person name="Zhao Q."/>
            <person name="Huang X."/>
            <person name="Zhao Y."/>
        </authorList>
    </citation>
    <scope>NUCLEOTIDE SEQUENCE</scope>
</reference>
<accession>A0A811S834</accession>
<organism evidence="2 3">
    <name type="scientific">Miscanthus lutarioriparius</name>
    <dbReference type="NCBI Taxonomy" id="422564"/>
    <lineage>
        <taxon>Eukaryota</taxon>
        <taxon>Viridiplantae</taxon>
        <taxon>Streptophyta</taxon>
        <taxon>Embryophyta</taxon>
        <taxon>Tracheophyta</taxon>
        <taxon>Spermatophyta</taxon>
        <taxon>Magnoliopsida</taxon>
        <taxon>Liliopsida</taxon>
        <taxon>Poales</taxon>
        <taxon>Poaceae</taxon>
        <taxon>PACMAD clade</taxon>
        <taxon>Panicoideae</taxon>
        <taxon>Andropogonodae</taxon>
        <taxon>Andropogoneae</taxon>
        <taxon>Saccharinae</taxon>
        <taxon>Miscanthus</taxon>
    </lineage>
</organism>
<dbReference type="AlphaFoldDB" id="A0A811S834"/>